<name>A0AAV9SKV2_9TELE</name>
<evidence type="ECO:0000313" key="3">
    <source>
        <dbReference type="Proteomes" id="UP001311232"/>
    </source>
</evidence>
<feature type="region of interest" description="Disordered" evidence="1">
    <location>
        <begin position="167"/>
        <end position="228"/>
    </location>
</feature>
<accession>A0AAV9SKV2</accession>
<evidence type="ECO:0000256" key="1">
    <source>
        <dbReference type="SAM" id="MobiDB-lite"/>
    </source>
</evidence>
<proteinExistence type="predicted"/>
<gene>
    <name evidence="2" type="ORF">CRENBAI_013405</name>
</gene>
<feature type="region of interest" description="Disordered" evidence="1">
    <location>
        <begin position="120"/>
        <end position="141"/>
    </location>
</feature>
<keyword evidence="3" id="KW-1185">Reference proteome</keyword>
<dbReference type="InterPro" id="IPR021109">
    <property type="entry name" value="Peptidase_aspartic_dom_sf"/>
</dbReference>
<feature type="compositionally biased region" description="Basic and acidic residues" evidence="1">
    <location>
        <begin position="218"/>
        <end position="228"/>
    </location>
</feature>
<evidence type="ECO:0000313" key="2">
    <source>
        <dbReference type="EMBL" id="KAK5621982.1"/>
    </source>
</evidence>
<reference evidence="2 3" key="1">
    <citation type="submission" date="2021-06" db="EMBL/GenBank/DDBJ databases">
        <authorList>
            <person name="Palmer J.M."/>
        </authorList>
    </citation>
    <scope>NUCLEOTIDE SEQUENCE [LARGE SCALE GENOMIC DNA]</scope>
    <source>
        <strain evidence="2 3">MEX-2019</strain>
        <tissue evidence="2">Muscle</tissue>
    </source>
</reference>
<feature type="compositionally biased region" description="Polar residues" evidence="1">
    <location>
        <begin position="182"/>
        <end position="194"/>
    </location>
</feature>
<dbReference type="AlphaFoldDB" id="A0AAV9SKV2"/>
<dbReference type="Gene3D" id="2.40.70.10">
    <property type="entry name" value="Acid Proteases"/>
    <property type="match status" value="1"/>
</dbReference>
<organism evidence="2 3">
    <name type="scientific">Crenichthys baileyi</name>
    <name type="common">White River springfish</name>
    <dbReference type="NCBI Taxonomy" id="28760"/>
    <lineage>
        <taxon>Eukaryota</taxon>
        <taxon>Metazoa</taxon>
        <taxon>Chordata</taxon>
        <taxon>Craniata</taxon>
        <taxon>Vertebrata</taxon>
        <taxon>Euteleostomi</taxon>
        <taxon>Actinopterygii</taxon>
        <taxon>Neopterygii</taxon>
        <taxon>Teleostei</taxon>
        <taxon>Neoteleostei</taxon>
        <taxon>Acanthomorphata</taxon>
        <taxon>Ovalentaria</taxon>
        <taxon>Atherinomorphae</taxon>
        <taxon>Cyprinodontiformes</taxon>
        <taxon>Goodeidae</taxon>
        <taxon>Crenichthys</taxon>
    </lineage>
</organism>
<sequence>MVETLLGVGPGDVPVLGEAQLAVSMNNRQVDVDLLVADMAGTEAVLGHPFLTQAGARLDFGNHRIILFGEEVPYYQTETSPKSHAVRMARTVVVDPGQEYLVKGRVDLEAVAHGDMMLSPTKDPGQHLGSGPSSTVGTYGGPTTNFRGGAVGLHSFFSTAISRGFSSPQPPVPVAAKPNSDVFVSSSPSHVNSENGGGAVGDSHQLGQPERQSKHPRKTPDRYGEWIA</sequence>
<feature type="compositionally biased region" description="Polar residues" evidence="1">
    <location>
        <begin position="131"/>
        <end position="141"/>
    </location>
</feature>
<comment type="caution">
    <text evidence="2">The sequence shown here is derived from an EMBL/GenBank/DDBJ whole genome shotgun (WGS) entry which is preliminary data.</text>
</comment>
<dbReference type="Proteomes" id="UP001311232">
    <property type="component" value="Unassembled WGS sequence"/>
</dbReference>
<protein>
    <submittedName>
        <fullName evidence="2">Uncharacterized protein</fullName>
    </submittedName>
</protein>
<dbReference type="EMBL" id="JAHHUM010000261">
    <property type="protein sequence ID" value="KAK5621982.1"/>
    <property type="molecule type" value="Genomic_DNA"/>
</dbReference>